<feature type="chain" id="PRO_5013268655" evidence="1">
    <location>
        <begin position="24"/>
        <end position="81"/>
    </location>
</feature>
<gene>
    <name evidence="2" type="ORF">SAMN05443248_6596</name>
</gene>
<accession>A0A1M5WI53</accession>
<feature type="signal peptide" evidence="1">
    <location>
        <begin position="1"/>
        <end position="23"/>
    </location>
</feature>
<evidence type="ECO:0000256" key="1">
    <source>
        <dbReference type="SAM" id="SignalP"/>
    </source>
</evidence>
<dbReference type="EMBL" id="LT670817">
    <property type="protein sequence ID" value="SHH87171.1"/>
    <property type="molecule type" value="Genomic_DNA"/>
</dbReference>
<sequence length="81" mass="8416">MTSLKLLSAGLIAAAMLATPAMARESHETWRHHAANAEASAAPEQQRYVEAHGCVPAPRVGAFASDPWGNGNVACEPGSGY</sequence>
<reference evidence="2 3" key="1">
    <citation type="submission" date="2016-11" db="EMBL/GenBank/DDBJ databases">
        <authorList>
            <person name="Jaros S."/>
            <person name="Januszkiewicz K."/>
            <person name="Wedrychowicz H."/>
        </authorList>
    </citation>
    <scope>NUCLEOTIDE SEQUENCE [LARGE SCALE GENOMIC DNA]</scope>
    <source>
        <strain evidence="2 3">GAS138</strain>
    </source>
</reference>
<protein>
    <submittedName>
        <fullName evidence="2">Uncharacterized protein</fullName>
    </submittedName>
</protein>
<evidence type="ECO:0000313" key="3">
    <source>
        <dbReference type="Proteomes" id="UP000189796"/>
    </source>
</evidence>
<name>A0A1M5WI53_9BRAD</name>
<dbReference type="Proteomes" id="UP000189796">
    <property type="component" value="Chromosome I"/>
</dbReference>
<keyword evidence="1" id="KW-0732">Signal</keyword>
<proteinExistence type="predicted"/>
<organism evidence="2 3">
    <name type="scientific">Bradyrhizobium erythrophlei</name>
    <dbReference type="NCBI Taxonomy" id="1437360"/>
    <lineage>
        <taxon>Bacteria</taxon>
        <taxon>Pseudomonadati</taxon>
        <taxon>Pseudomonadota</taxon>
        <taxon>Alphaproteobacteria</taxon>
        <taxon>Hyphomicrobiales</taxon>
        <taxon>Nitrobacteraceae</taxon>
        <taxon>Bradyrhizobium</taxon>
    </lineage>
</organism>
<evidence type="ECO:0000313" key="2">
    <source>
        <dbReference type="EMBL" id="SHH87171.1"/>
    </source>
</evidence>
<dbReference type="AlphaFoldDB" id="A0A1M5WI53"/>